<evidence type="ECO:0000256" key="1">
    <source>
        <dbReference type="SAM" id="MobiDB-lite"/>
    </source>
</evidence>
<proteinExistence type="predicted"/>
<gene>
    <name evidence="2" type="ORF">KL86DES1_10096</name>
</gene>
<feature type="region of interest" description="Disordered" evidence="1">
    <location>
        <begin position="168"/>
        <end position="204"/>
    </location>
</feature>
<dbReference type="EMBL" id="FMJC01000001">
    <property type="protein sequence ID" value="SCM69973.1"/>
    <property type="molecule type" value="Genomic_DNA"/>
</dbReference>
<dbReference type="RefSeq" id="WP_179981511.1">
    <property type="nucleotide sequence ID" value="NZ_LT608333.1"/>
</dbReference>
<evidence type="ECO:0000313" key="2">
    <source>
        <dbReference type="EMBL" id="SCM69973.1"/>
    </source>
</evidence>
<sequence length="204" mass="23011">MLYDRVLKILDKNHLAKSKCAQQLGVTHKTLGGYLKPEGQHNLWQYLPTFLEWYPRLSRQWLYFGEGPMFIGRGTPEGLPVPPLEILRVGEAMAADCGGSWGQVLRMIVDNAREELETNESTNEMKMAPEAKKELAEAKGEIIRLYKKLEGLQDEVINLQKELLAMQRTEKPQTNECPGRPVDMVSAPGMPSAAHSLHQGTDRE</sequence>
<accession>A0A212KXG8</accession>
<name>A0A212KXG8_9BACT</name>
<protein>
    <submittedName>
        <fullName evidence="2">Uncharacterized protein</fullName>
    </submittedName>
</protein>
<organism evidence="2">
    <name type="scientific">uncultured Desulfovibrio sp</name>
    <dbReference type="NCBI Taxonomy" id="167968"/>
    <lineage>
        <taxon>Bacteria</taxon>
        <taxon>Pseudomonadati</taxon>
        <taxon>Thermodesulfobacteriota</taxon>
        <taxon>Desulfovibrionia</taxon>
        <taxon>Desulfovibrionales</taxon>
        <taxon>Desulfovibrionaceae</taxon>
        <taxon>Desulfovibrio</taxon>
        <taxon>environmental samples</taxon>
    </lineage>
</organism>
<reference evidence="2" key="1">
    <citation type="submission" date="2016-08" db="EMBL/GenBank/DDBJ databases">
        <authorList>
            <person name="Seilhamer J.J."/>
        </authorList>
    </citation>
    <scope>NUCLEOTIDE SEQUENCE</scope>
    <source>
        <strain evidence="2">86-1</strain>
    </source>
</reference>
<dbReference type="AlphaFoldDB" id="A0A212KXG8"/>